<dbReference type="EMBL" id="JAUHHV010000010">
    <property type="protein sequence ID" value="KAK1410329.1"/>
    <property type="molecule type" value="Genomic_DNA"/>
</dbReference>
<proteinExistence type="predicted"/>
<dbReference type="AlphaFoldDB" id="A0AAD8NHT6"/>
<dbReference type="Proteomes" id="UP001229421">
    <property type="component" value="Unassembled WGS sequence"/>
</dbReference>
<reference evidence="2" key="1">
    <citation type="journal article" date="2023" name="bioRxiv">
        <title>Improved chromosome-level genome assembly for marigold (Tagetes erecta).</title>
        <authorList>
            <person name="Jiang F."/>
            <person name="Yuan L."/>
            <person name="Wang S."/>
            <person name="Wang H."/>
            <person name="Xu D."/>
            <person name="Wang A."/>
            <person name="Fan W."/>
        </authorList>
    </citation>
    <scope>NUCLEOTIDE SEQUENCE</scope>
    <source>
        <strain evidence="2">WSJ</strain>
        <tissue evidence="2">Leaf</tissue>
    </source>
</reference>
<dbReference type="PANTHER" id="PTHR33413:SF1">
    <property type="entry name" value="EXPRESSED PROTEIN"/>
    <property type="match status" value="1"/>
</dbReference>
<organism evidence="2 3">
    <name type="scientific">Tagetes erecta</name>
    <name type="common">African marigold</name>
    <dbReference type="NCBI Taxonomy" id="13708"/>
    <lineage>
        <taxon>Eukaryota</taxon>
        <taxon>Viridiplantae</taxon>
        <taxon>Streptophyta</taxon>
        <taxon>Embryophyta</taxon>
        <taxon>Tracheophyta</taxon>
        <taxon>Spermatophyta</taxon>
        <taxon>Magnoliopsida</taxon>
        <taxon>eudicotyledons</taxon>
        <taxon>Gunneridae</taxon>
        <taxon>Pentapetalae</taxon>
        <taxon>asterids</taxon>
        <taxon>campanulids</taxon>
        <taxon>Asterales</taxon>
        <taxon>Asteraceae</taxon>
        <taxon>Asteroideae</taxon>
        <taxon>Heliantheae alliance</taxon>
        <taxon>Tageteae</taxon>
        <taxon>Tagetes</taxon>
    </lineage>
</organism>
<sequence>MGNCQAAASDSDAVVILLHQGNKIHRIYSSVTASHLMNANPGHYVAVLVNSDNGLPVKRLKLLRPDDSLLFGKVYKLISFQDILKEFAAKKKCVKLGKLLKEKGVVVLETKGVGRDPTKEPNASSIKSHIAQHGGNNSNRSRNRSRVRGRKHQQHQWKPALNSISENEH</sequence>
<name>A0AAD8NHT6_TARER</name>
<dbReference type="Pfam" id="PF14009">
    <property type="entry name" value="PADRE"/>
    <property type="match status" value="1"/>
</dbReference>
<accession>A0AAD8NHT6</accession>
<gene>
    <name evidence="2" type="ORF">QVD17_36864</name>
</gene>
<protein>
    <submittedName>
        <fullName evidence="2">Uncharacterized protein</fullName>
    </submittedName>
</protein>
<comment type="caution">
    <text evidence="2">The sequence shown here is derived from an EMBL/GenBank/DDBJ whole genome shotgun (WGS) entry which is preliminary data.</text>
</comment>
<evidence type="ECO:0000313" key="2">
    <source>
        <dbReference type="EMBL" id="KAK1410329.1"/>
    </source>
</evidence>
<feature type="region of interest" description="Disordered" evidence="1">
    <location>
        <begin position="113"/>
        <end position="169"/>
    </location>
</feature>
<feature type="compositionally biased region" description="Basic residues" evidence="1">
    <location>
        <begin position="141"/>
        <end position="155"/>
    </location>
</feature>
<dbReference type="PANTHER" id="PTHR33413">
    <property type="entry name" value="EXPRESSED PROTEIN"/>
    <property type="match status" value="1"/>
</dbReference>
<evidence type="ECO:0000256" key="1">
    <source>
        <dbReference type="SAM" id="MobiDB-lite"/>
    </source>
</evidence>
<dbReference type="InterPro" id="IPR025322">
    <property type="entry name" value="PADRE_dom"/>
</dbReference>
<evidence type="ECO:0000313" key="3">
    <source>
        <dbReference type="Proteomes" id="UP001229421"/>
    </source>
</evidence>
<keyword evidence="3" id="KW-1185">Reference proteome</keyword>